<sequence length="155" mass="17186">MNANLSTSHPDPNPPTWVKINDTATARATTLLKESTQLSDETTGFQPSTSTQRAQMTYLTAFTATPHQQNEVIRLVLQGISHTRKGAVAAQRPLGSKRMTRGLDMPRPTIQIVLCIILHLLWRTGMVLIAIPTRTRANLENRELTGGFGALRCRR</sequence>
<organism evidence="2 3">
    <name type="scientific">Penicillium desertorum</name>
    <dbReference type="NCBI Taxonomy" id="1303715"/>
    <lineage>
        <taxon>Eukaryota</taxon>
        <taxon>Fungi</taxon>
        <taxon>Dikarya</taxon>
        <taxon>Ascomycota</taxon>
        <taxon>Pezizomycotina</taxon>
        <taxon>Eurotiomycetes</taxon>
        <taxon>Eurotiomycetidae</taxon>
        <taxon>Eurotiales</taxon>
        <taxon>Aspergillaceae</taxon>
        <taxon>Penicillium</taxon>
    </lineage>
</organism>
<keyword evidence="3" id="KW-1185">Reference proteome</keyword>
<dbReference type="AlphaFoldDB" id="A0A9W9WSF8"/>
<protein>
    <submittedName>
        <fullName evidence="2">Uncharacterized protein</fullName>
    </submittedName>
</protein>
<dbReference type="EMBL" id="JAPWDO010000004">
    <property type="protein sequence ID" value="KAJ5472827.1"/>
    <property type="molecule type" value="Genomic_DNA"/>
</dbReference>
<evidence type="ECO:0000313" key="3">
    <source>
        <dbReference type="Proteomes" id="UP001147760"/>
    </source>
</evidence>
<evidence type="ECO:0000313" key="2">
    <source>
        <dbReference type="EMBL" id="KAJ5472827.1"/>
    </source>
</evidence>
<dbReference type="Proteomes" id="UP001147760">
    <property type="component" value="Unassembled WGS sequence"/>
</dbReference>
<comment type="caution">
    <text evidence="2">The sequence shown here is derived from an EMBL/GenBank/DDBJ whole genome shotgun (WGS) entry which is preliminary data.</text>
</comment>
<keyword evidence="1" id="KW-0472">Membrane</keyword>
<reference evidence="2" key="1">
    <citation type="submission" date="2022-12" db="EMBL/GenBank/DDBJ databases">
        <authorList>
            <person name="Petersen C."/>
        </authorList>
    </citation>
    <scope>NUCLEOTIDE SEQUENCE</scope>
    <source>
        <strain evidence="2">IBT 17660</strain>
    </source>
</reference>
<keyword evidence="1" id="KW-0812">Transmembrane</keyword>
<keyword evidence="1" id="KW-1133">Transmembrane helix</keyword>
<accession>A0A9W9WSF8</accession>
<gene>
    <name evidence="2" type="ORF">N7530_006828</name>
</gene>
<evidence type="ECO:0000256" key="1">
    <source>
        <dbReference type="SAM" id="Phobius"/>
    </source>
</evidence>
<feature type="transmembrane region" description="Helical" evidence="1">
    <location>
        <begin position="109"/>
        <end position="131"/>
    </location>
</feature>
<proteinExistence type="predicted"/>
<reference evidence="2" key="2">
    <citation type="journal article" date="2023" name="IMA Fungus">
        <title>Comparative genomic study of the Penicillium genus elucidates a diverse pangenome and 15 lateral gene transfer events.</title>
        <authorList>
            <person name="Petersen C."/>
            <person name="Sorensen T."/>
            <person name="Nielsen M.R."/>
            <person name="Sondergaard T.E."/>
            <person name="Sorensen J.L."/>
            <person name="Fitzpatrick D.A."/>
            <person name="Frisvad J.C."/>
            <person name="Nielsen K.L."/>
        </authorList>
    </citation>
    <scope>NUCLEOTIDE SEQUENCE</scope>
    <source>
        <strain evidence="2">IBT 17660</strain>
    </source>
</reference>
<name>A0A9W9WSF8_9EURO</name>